<dbReference type="Pfam" id="PF03992">
    <property type="entry name" value="ABM"/>
    <property type="match status" value="1"/>
</dbReference>
<dbReference type="InterPro" id="IPR011008">
    <property type="entry name" value="Dimeric_a/b-barrel"/>
</dbReference>
<evidence type="ECO:0000313" key="3">
    <source>
        <dbReference type="Proteomes" id="UP000322530"/>
    </source>
</evidence>
<dbReference type="InterPro" id="IPR007138">
    <property type="entry name" value="ABM_dom"/>
</dbReference>
<reference evidence="2 3" key="1">
    <citation type="submission" date="2019-01" db="EMBL/GenBank/DDBJ databases">
        <title>Draft genome sequence of Dictyobacter sp. Uno17.</title>
        <authorList>
            <person name="Wang C.M."/>
            <person name="Zheng Y."/>
            <person name="Sakai Y."/>
            <person name="Abe K."/>
            <person name="Yokota A."/>
            <person name="Yabe S."/>
        </authorList>
    </citation>
    <scope>NUCLEOTIDE SEQUENCE [LARGE SCALE GENOMIC DNA]</scope>
    <source>
        <strain evidence="2 3">Uno17</strain>
    </source>
</reference>
<keyword evidence="3" id="KW-1185">Reference proteome</keyword>
<dbReference type="SUPFAM" id="SSF54909">
    <property type="entry name" value="Dimeric alpha+beta barrel"/>
    <property type="match status" value="1"/>
</dbReference>
<dbReference type="RefSeq" id="WP_172632442.1">
    <property type="nucleotide sequence ID" value="NZ_BIXY01000118.1"/>
</dbReference>
<feature type="domain" description="ABM" evidence="1">
    <location>
        <begin position="9"/>
        <end position="70"/>
    </location>
</feature>
<sequence>MQHTTELLVVTLAHIHPGNDRDALARIRAIVETLQSAPGLLSTRIYRGHHNGTTYLLLTTWEDEESWLKAQERHTPKQLLLSMKDMLVSPPEQWLMYYLWGYNRPTVSPVLACAHLISVTPQQMDMLQNIWLNNLRQPALQDWLTYAFLARGTNDTPTATRIATAPHSSGYREVFQLQSTLLFSFFSWSNESEREAFYADTTYQAMQQLAEQHGIVRTQPLEAI</sequence>
<comment type="caution">
    <text evidence="2">The sequence shown here is derived from an EMBL/GenBank/DDBJ whole genome shotgun (WGS) entry which is preliminary data.</text>
</comment>
<protein>
    <recommendedName>
        <fullName evidence="1">ABM domain-containing protein</fullName>
    </recommendedName>
</protein>
<organism evidence="2 3">
    <name type="scientific">Dictyobacter arantiisoli</name>
    <dbReference type="NCBI Taxonomy" id="2014874"/>
    <lineage>
        <taxon>Bacteria</taxon>
        <taxon>Bacillati</taxon>
        <taxon>Chloroflexota</taxon>
        <taxon>Ktedonobacteria</taxon>
        <taxon>Ktedonobacterales</taxon>
        <taxon>Dictyobacteraceae</taxon>
        <taxon>Dictyobacter</taxon>
    </lineage>
</organism>
<evidence type="ECO:0000259" key="1">
    <source>
        <dbReference type="Pfam" id="PF03992"/>
    </source>
</evidence>
<accession>A0A5A5TIS4</accession>
<dbReference type="EMBL" id="BIXY01000118">
    <property type="protein sequence ID" value="GCF11511.1"/>
    <property type="molecule type" value="Genomic_DNA"/>
</dbReference>
<dbReference type="Gene3D" id="3.30.70.100">
    <property type="match status" value="1"/>
</dbReference>
<dbReference type="Proteomes" id="UP000322530">
    <property type="component" value="Unassembled WGS sequence"/>
</dbReference>
<evidence type="ECO:0000313" key="2">
    <source>
        <dbReference type="EMBL" id="GCF11511.1"/>
    </source>
</evidence>
<gene>
    <name evidence="2" type="ORF">KDI_50750</name>
</gene>
<dbReference type="AlphaFoldDB" id="A0A5A5TIS4"/>
<name>A0A5A5TIS4_9CHLR</name>
<proteinExistence type="predicted"/>